<keyword evidence="4" id="KW-0723">Serine/threonine-protein kinase</keyword>
<dbReference type="Proteomes" id="UP000015101">
    <property type="component" value="Unassembled WGS sequence"/>
</dbReference>
<dbReference type="GO" id="GO:0004674">
    <property type="term" value="F:protein serine/threonine kinase activity"/>
    <property type="evidence" value="ECO:0007669"/>
    <property type="project" value="UniProtKB-KW"/>
</dbReference>
<evidence type="ECO:0000256" key="14">
    <source>
        <dbReference type="PROSITE-ProRule" id="PRU10141"/>
    </source>
</evidence>
<evidence type="ECO:0000256" key="7">
    <source>
        <dbReference type="ARBA" id="ARBA00022737"/>
    </source>
</evidence>
<dbReference type="SMART" id="SM00369">
    <property type="entry name" value="LRR_TYP"/>
    <property type="match status" value="6"/>
</dbReference>
<dbReference type="OMA" id="KAYCCAR"/>
<dbReference type="GO" id="GO:0009966">
    <property type="term" value="P:regulation of signal transduction"/>
    <property type="evidence" value="ECO:0007669"/>
    <property type="project" value="UniProtKB-ARBA"/>
</dbReference>
<keyword evidence="5" id="KW-0433">Leucine-rich repeat</keyword>
<dbReference type="PROSITE" id="PS50297">
    <property type="entry name" value="ANK_REP_REGION"/>
    <property type="match status" value="1"/>
</dbReference>
<dbReference type="InterPro" id="IPR051420">
    <property type="entry name" value="Ser_Thr_Kinases_DiverseReg"/>
</dbReference>
<dbReference type="InterPro" id="IPR027417">
    <property type="entry name" value="P-loop_NTPase"/>
</dbReference>
<dbReference type="PRINTS" id="PR00449">
    <property type="entry name" value="RASTRNSFRMNG"/>
</dbReference>
<evidence type="ECO:0000259" key="17">
    <source>
        <dbReference type="PROSITE" id="PS51424"/>
    </source>
</evidence>
<evidence type="ECO:0000256" key="2">
    <source>
        <dbReference type="ARBA" id="ARBA00008171"/>
    </source>
</evidence>
<feature type="domain" description="Protein kinase" evidence="16">
    <location>
        <begin position="2068"/>
        <end position="2376"/>
    </location>
</feature>
<dbReference type="InterPro" id="IPR020859">
    <property type="entry name" value="ROC"/>
</dbReference>
<dbReference type="SUPFAM" id="SSF48403">
    <property type="entry name" value="Ankyrin repeat"/>
    <property type="match status" value="2"/>
</dbReference>
<feature type="repeat" description="ANK" evidence="13">
    <location>
        <begin position="94"/>
        <end position="115"/>
    </location>
</feature>
<keyword evidence="10 14" id="KW-0067">ATP-binding</keyword>
<dbReference type="Pfam" id="PF16095">
    <property type="entry name" value="COR-A"/>
    <property type="match status" value="1"/>
</dbReference>
<dbReference type="Pfam" id="PF00023">
    <property type="entry name" value="Ank"/>
    <property type="match status" value="1"/>
</dbReference>
<dbReference type="GO" id="GO:0005524">
    <property type="term" value="F:ATP binding"/>
    <property type="evidence" value="ECO:0007669"/>
    <property type="project" value="UniProtKB-UniRule"/>
</dbReference>
<accession>T1FRV7</accession>
<dbReference type="GeneID" id="20211554"/>
<dbReference type="CTD" id="20211554"/>
<evidence type="ECO:0000256" key="3">
    <source>
        <dbReference type="ARBA" id="ARBA00012513"/>
    </source>
</evidence>
<keyword evidence="7" id="KW-0677">Repeat</keyword>
<feature type="repeat" description="ANK" evidence="13">
    <location>
        <begin position="176"/>
        <end position="215"/>
    </location>
</feature>
<comment type="catalytic activity">
    <reaction evidence="12">
        <text>L-seryl-[protein] + ATP = O-phospho-L-seryl-[protein] + ADP + H(+)</text>
        <dbReference type="Rhea" id="RHEA:17989"/>
        <dbReference type="Rhea" id="RHEA-COMP:9863"/>
        <dbReference type="Rhea" id="RHEA-COMP:11604"/>
        <dbReference type="ChEBI" id="CHEBI:15378"/>
        <dbReference type="ChEBI" id="CHEBI:29999"/>
        <dbReference type="ChEBI" id="CHEBI:30616"/>
        <dbReference type="ChEBI" id="CHEBI:83421"/>
        <dbReference type="ChEBI" id="CHEBI:456216"/>
        <dbReference type="EC" id="2.7.11.1"/>
    </reaction>
</comment>
<dbReference type="SMART" id="SM00248">
    <property type="entry name" value="ANK"/>
    <property type="match status" value="5"/>
</dbReference>
<dbReference type="RefSeq" id="XP_009011657.1">
    <property type="nucleotide sequence ID" value="XM_009013409.1"/>
</dbReference>
<reference evidence="19" key="3">
    <citation type="submission" date="2015-06" db="UniProtKB">
        <authorList>
            <consortium name="EnsemblMetazoa"/>
        </authorList>
    </citation>
    <scope>IDENTIFICATION</scope>
</reference>
<protein>
    <recommendedName>
        <fullName evidence="3">non-specific serine/threonine protein kinase</fullName>
        <ecNumber evidence="3">2.7.11.1</ecNumber>
    </recommendedName>
</protein>
<feature type="compositionally biased region" description="Low complexity" evidence="15">
    <location>
        <begin position="1336"/>
        <end position="1345"/>
    </location>
</feature>
<dbReference type="EMBL" id="AMQM01002829">
    <property type="status" value="NOT_ANNOTATED_CDS"/>
    <property type="molecule type" value="Genomic_DNA"/>
</dbReference>
<feature type="domain" description="Roc" evidence="17">
    <location>
        <begin position="918"/>
        <end position="1124"/>
    </location>
</feature>
<feature type="region of interest" description="Disordered" evidence="15">
    <location>
        <begin position="1320"/>
        <end position="1345"/>
    </location>
</feature>
<feature type="compositionally biased region" description="Polar residues" evidence="15">
    <location>
        <begin position="1945"/>
        <end position="1961"/>
    </location>
</feature>
<dbReference type="InterPro" id="IPR001611">
    <property type="entry name" value="Leu-rich_rpt"/>
</dbReference>
<dbReference type="HOGENOM" id="CLU_000987_0_0_1"/>
<dbReference type="PROSITE" id="PS50088">
    <property type="entry name" value="ANK_REPEAT"/>
    <property type="match status" value="2"/>
</dbReference>
<dbReference type="Pfam" id="PF12796">
    <property type="entry name" value="Ank_2"/>
    <property type="match status" value="1"/>
</dbReference>
<dbReference type="InterPro" id="IPR032675">
    <property type="entry name" value="LRR_dom_sf"/>
</dbReference>
<dbReference type="SMART" id="SM00220">
    <property type="entry name" value="S_TKc"/>
    <property type="match status" value="1"/>
</dbReference>
<organism evidence="19 20">
    <name type="scientific">Helobdella robusta</name>
    <name type="common">Californian leech</name>
    <dbReference type="NCBI Taxonomy" id="6412"/>
    <lineage>
        <taxon>Eukaryota</taxon>
        <taxon>Metazoa</taxon>
        <taxon>Spiralia</taxon>
        <taxon>Lophotrochozoa</taxon>
        <taxon>Annelida</taxon>
        <taxon>Clitellata</taxon>
        <taxon>Hirudinea</taxon>
        <taxon>Rhynchobdellida</taxon>
        <taxon>Glossiphoniidae</taxon>
        <taxon>Helobdella</taxon>
    </lineage>
</organism>
<dbReference type="EC" id="2.7.11.1" evidence="3"/>
<dbReference type="Gene3D" id="3.40.50.300">
    <property type="entry name" value="P-loop containing nucleotide triphosphate hydrolases"/>
    <property type="match status" value="1"/>
</dbReference>
<sequence length="2866" mass="319854">MCEFLLRHGAEVRVEKTSCMSSVHISCLTGHSQCLQLLLETFPQHANQPTLQGSYPIHLVCRQKVLQVVQVLIHSLKSYSTEPLESIVNMKDSDGLTPLHLAVQSFSVEIIRYLFTLTEPTFSDETLQQTVHEERNQESDAASEINFHKRESGGGSFRRMASVSPSVVHVDDVDNDGKTALHMAVEKCKGSEKSDCLEIVKILLQNRANPNLEITVKPSSLNTTQNFQVPDRTASVATSLTTKSTTNPLFEATKLQDVELIDLLLMHGARDDNKEAIRMAISLNNDHVVGLFLSYVSFFDQESRPFMNKKLLLDVEDEVEDVADKKVLKGKWEKFASTLLGLKLDWHGVGLNGLCQDWFIEVGRKYFNKNVPKDFQRCNLTCYTQLITRLDISHNSITELPYFIFQLSNLKKLDASNNKIKEIKFCKQRRKSNRETSCSLLDESEVNDDGDSVISSSIEMTYRGRGMDEPSSSPARILQNFKNSVLEEINLQSNMLEKLPVELFKLPNLKRLNASYNSLSRVPIEVWTCSTLIELRLAHNFLTDLSCPADSTMITQRFLCRSTSSPFTNALSPFNDSKSETTPLVKAGNKSEGNFFLNQEDTAEDELVYKYVNRWHDKIKFQPSFYEEDDDNENIYKKKPNKIHSNLNASNRMNQSRLKFLDLSFNLFEEIPDGLSCLAYRLEKLILASNQLSKLGPIHCYPASLQVLDLTRNHISYEDRMPPISIPSRSQLETPKAGSATKMCKSPFCGFMSTSVSGTPPSGRLTSRSSASNLSLSMPNMFVCDHASHSQLLKLKTLSLSNNCLVSFDFRHKGEDKTPAKLSLQAPKLYFPSLLSLDMSHNIMTSVPKDISYQEELTSLNLANNKIKELPCEIGSLRKLWSLNLSGNPVEDTLKCLLGDKMRTVSSVVSYLRAIRDEAVPYSHMKLMLVGKQGIGKTSLLNMLTGERESKSHWGTRMDGTMKTLSSKGSSISTVGVDIAELVLTRQKEEIHFSTWDFGGQREYYATHQYFLSKRSIYLVVWRLTDGLRGVNNIFKWLINIQARAPNSAVIIVGTHLDVARKSLSSDALEGLKSQIERKYINVEAPERWGFPKVVGHLEVTCKMNHRPSILALQEMIWKAVDLSLDKQGVKLLDQKVPVSYVRLQNVVKIIAQKRRAINKDPVLHADQYKHEVIELMESTYGSSFQNASELNQATQFLHENGMLLHYDDTNLRGIYFLDAQWLCDMLACIVTVREINRLSCNGVMKIDDLPMLFKGISFKSEDIKKYMINLLHKFEVALQWDMHHLLLPSLLPPDKPGSRKLFAEIPLTSRVDKSLQHQHLVETSTESSEDMALPSSSSTSSSSSTAMVSTTYSTVLTAPTTTSAMTSPRKFSLFSSPVAAQQSASSTSTTSTTLSLSSKISQSLSSLFNSKLLKQKDQSSSSSPSSSFELSSSNVVATKTSKMPSSMSSAFMQAGATTSTTTAASTVTSPTAQISSTTTFSKISTFISSITSTPPSKISSTEVAATSNSPANAAATKSQELLADVSTTSPASYLLYSKILRNVNPALSFFRLYTMSYIPSGYYTNVHYDVLLQGFWPRLITRLLGDATYSNLLRSLYDVRKIQAIVTSSLTSSMPISSFSSSSSHTLSSLNDLDNLLKPNWRCWQTGLELCYLGFPVMRVKELSASTTTGVFDYTKFQCVVHEESDYTWNSVFILDESILEIVIFNETFDFVTFNNEDSDKELEDRMNVRKRRRWRNDTRCSVENETNSCSSSTVGSYPGENSIQISMNGGSPQSKNIHINSINDSINSSFNNDSSATINNECGICKFSNGIKLSESNDIRGKKISKVTFYPSQEIAVRLLSTVVEQIDVLLEDWYPNIGTRFTKDFRGMLLINRLVPCNHCLIQQKLQVSNDQLLDDGLSANSREFESSENDEDEDECLLMMRTDEKNAAASGKLLVQRRKSTGTMKSSGRNDASPASINKTCHKKSAHLEPSPPVQFKDRAVRKQNKRLSFSSDVDAPLQVVYCFTFEQCIQVAQQNKIVSCPRHGNLGPFYLAGQDGLLHFGHVAPDTVFYDLKADLLINTDNLHRQSFLGKGAFGSVFSGYVDDKMTNERCPVAIKLLQPVIPNEDLEDEVLRLIKKDVSMWTREPALKCCEAYNIARKELSILLYLQHESVVSLVGVCVSPISLILSLAPMGSLNCHLKNFSKVASALDYLHFNQIIYRDLKSDNILVWSFPSCTINDRNNNNAMFSDNYYTITQTPVDVKLADYGVSRVVLPTGTKGLAGTLPFMAPEIILHNGEEAYTEKVKVDCYSFALLMYELITLKYPYENDAFLGACRLNLKSHILAGGRPLLATWDTKYPSNLLDLMTTCWASDPHDRLTAHQIEFIARQPEFCTLLNAVTFNEEVLIEAACPVVTTSLVGGCDEEECCEVMMYGRTNASSSSLSSPSSASSASAQKAPTTKRDTLYVYSRFKNGGVHIKKLFVQPSRVTCMCCVGGYVWCGTEVSNVIIYRISDYSELGKVRVCEAPTGVGHIINLGSMLCLLLNDGTFVFCSTSFDCLNKLNESDDSDNLGHSFEINNSADLSSIILCRHTSNSKLTHCVAAFRNRSSNNDVELWCGQTQASVLVWKCSVDMQWVENNDYVLEYVGTFNHFTAYEKPQVLCDTVQIVQDVNEDEDLVDSDILSSTSHLFSYVYPGTTVFKWSLQSKQVISQVDVAHNCFPSIHPVKNGCFSITSMMVMGGRLYVGTSTGSLMCFSGVDMKAVFACTPYATSPRGLFIVPLRHSADPIHQSATLYVDECPVDLCHPGRVDDQLSTDTDDGDDGFVKRSSANLFVTIGVGYKAQIDVVANLSSANNTDYCSILTWNDEILNEPMMPGLYQKHF</sequence>
<proteinExistence type="inferred from homology"/>
<dbReference type="KEGG" id="hro:HELRODRAFT_190300"/>
<evidence type="ECO:0000313" key="18">
    <source>
        <dbReference type="EMBL" id="ESO09843.1"/>
    </source>
</evidence>
<dbReference type="GO" id="GO:0005525">
    <property type="term" value="F:GTP binding"/>
    <property type="evidence" value="ECO:0007669"/>
    <property type="project" value="UniProtKB-KW"/>
</dbReference>
<keyword evidence="9" id="KW-0418">Kinase</keyword>
<dbReference type="PANTHER" id="PTHR48005:SF13">
    <property type="entry name" value="SERINE_THREONINE-PROTEIN KINASE DDB_G0278509-RELATED"/>
    <property type="match status" value="1"/>
</dbReference>
<keyword evidence="13" id="KW-0040">ANK repeat</keyword>
<comment type="cofactor">
    <cofactor evidence="1">
        <name>Mg(2+)</name>
        <dbReference type="ChEBI" id="CHEBI:18420"/>
    </cofactor>
</comment>
<dbReference type="InterPro" id="IPR036770">
    <property type="entry name" value="Ankyrin_rpt-contain_sf"/>
</dbReference>
<dbReference type="InterPro" id="IPR017441">
    <property type="entry name" value="Protein_kinase_ATP_BS"/>
</dbReference>
<dbReference type="SUPFAM" id="SSF52058">
    <property type="entry name" value="L domain-like"/>
    <property type="match status" value="1"/>
</dbReference>
<dbReference type="PROSITE" id="PS51424">
    <property type="entry name" value="ROC"/>
    <property type="match status" value="1"/>
</dbReference>
<dbReference type="SMART" id="SM00364">
    <property type="entry name" value="LRR_BAC"/>
    <property type="match status" value="6"/>
</dbReference>
<dbReference type="Pfam" id="PF08477">
    <property type="entry name" value="Roc"/>
    <property type="match status" value="1"/>
</dbReference>
<dbReference type="eggNOG" id="KOG0619">
    <property type="taxonomic scope" value="Eukaryota"/>
</dbReference>
<evidence type="ECO:0000256" key="1">
    <source>
        <dbReference type="ARBA" id="ARBA00001946"/>
    </source>
</evidence>
<dbReference type="InterPro" id="IPR011009">
    <property type="entry name" value="Kinase-like_dom_sf"/>
</dbReference>
<dbReference type="OrthoDB" id="10252328at2759"/>
<dbReference type="Pfam" id="PF00069">
    <property type="entry name" value="Pkinase"/>
    <property type="match status" value="1"/>
</dbReference>
<comment type="catalytic activity">
    <reaction evidence="11">
        <text>L-threonyl-[protein] + ATP = O-phospho-L-threonyl-[protein] + ADP + H(+)</text>
        <dbReference type="Rhea" id="RHEA:46608"/>
        <dbReference type="Rhea" id="RHEA-COMP:11060"/>
        <dbReference type="Rhea" id="RHEA-COMP:11605"/>
        <dbReference type="ChEBI" id="CHEBI:15378"/>
        <dbReference type="ChEBI" id="CHEBI:30013"/>
        <dbReference type="ChEBI" id="CHEBI:30616"/>
        <dbReference type="ChEBI" id="CHEBI:61977"/>
        <dbReference type="ChEBI" id="CHEBI:456216"/>
        <dbReference type="EC" id="2.7.11.1"/>
    </reaction>
</comment>
<dbReference type="SUPFAM" id="SSF56112">
    <property type="entry name" value="Protein kinase-like (PK-like)"/>
    <property type="match status" value="1"/>
</dbReference>
<comment type="similarity">
    <text evidence="2">Belongs to the protein kinase superfamily. TKL Ser/Thr protein kinase family. ROCO subfamily.</text>
</comment>
<gene>
    <name evidence="19" type="primary">20211554</name>
    <name evidence="18" type="ORF">HELRODRAFT_190300</name>
</gene>
<dbReference type="PROSITE" id="PS51450">
    <property type="entry name" value="LRR"/>
    <property type="match status" value="2"/>
</dbReference>
<evidence type="ECO:0000256" key="8">
    <source>
        <dbReference type="ARBA" id="ARBA00022741"/>
    </source>
</evidence>
<evidence type="ECO:0000256" key="4">
    <source>
        <dbReference type="ARBA" id="ARBA00022527"/>
    </source>
</evidence>
<dbReference type="SUPFAM" id="SSF52540">
    <property type="entry name" value="P-loop containing nucleoside triphosphate hydrolases"/>
    <property type="match status" value="1"/>
</dbReference>
<feature type="binding site" evidence="14">
    <location>
        <position position="2101"/>
    </location>
    <ligand>
        <name>ATP</name>
        <dbReference type="ChEBI" id="CHEBI:30616"/>
    </ligand>
</feature>
<dbReference type="PROSITE" id="PS50011">
    <property type="entry name" value="PROTEIN_KINASE_DOM"/>
    <property type="match status" value="1"/>
</dbReference>
<dbReference type="eggNOG" id="KOG0192">
    <property type="taxonomic scope" value="Eukaryota"/>
</dbReference>
<dbReference type="InterPro" id="IPR008271">
    <property type="entry name" value="Ser/Thr_kinase_AS"/>
</dbReference>
<dbReference type="FunCoup" id="T1FRV7">
    <property type="interactions" value="488"/>
</dbReference>
<evidence type="ECO:0000256" key="6">
    <source>
        <dbReference type="ARBA" id="ARBA00022679"/>
    </source>
</evidence>
<dbReference type="Gene3D" id="3.80.10.10">
    <property type="entry name" value="Ribonuclease Inhibitor"/>
    <property type="match status" value="3"/>
</dbReference>
<dbReference type="STRING" id="6412.T1FRV7"/>
<keyword evidence="20" id="KW-1185">Reference proteome</keyword>
<reference evidence="18 20" key="2">
    <citation type="journal article" date="2013" name="Nature">
        <title>Insights into bilaterian evolution from three spiralian genomes.</title>
        <authorList>
            <person name="Simakov O."/>
            <person name="Marletaz F."/>
            <person name="Cho S.J."/>
            <person name="Edsinger-Gonzales E."/>
            <person name="Havlak P."/>
            <person name="Hellsten U."/>
            <person name="Kuo D.H."/>
            <person name="Larsson T."/>
            <person name="Lv J."/>
            <person name="Arendt D."/>
            <person name="Savage R."/>
            <person name="Osoegawa K."/>
            <person name="de Jong P."/>
            <person name="Grimwood J."/>
            <person name="Chapman J.A."/>
            <person name="Shapiro H."/>
            <person name="Aerts A."/>
            <person name="Otillar R.P."/>
            <person name="Terry A.Y."/>
            <person name="Boore J.L."/>
            <person name="Grigoriev I.V."/>
            <person name="Lindberg D.R."/>
            <person name="Seaver E.C."/>
            <person name="Weisblat D.A."/>
            <person name="Putnam N.H."/>
            <person name="Rokhsar D.S."/>
        </authorList>
    </citation>
    <scope>NUCLEOTIDE SEQUENCE</scope>
</reference>
<keyword evidence="6" id="KW-0808">Transferase</keyword>
<dbReference type="eggNOG" id="KOG0504">
    <property type="taxonomic scope" value="Eukaryota"/>
</dbReference>
<dbReference type="Pfam" id="PF13855">
    <property type="entry name" value="LRR_8"/>
    <property type="match status" value="1"/>
</dbReference>
<dbReference type="Gene3D" id="1.25.40.20">
    <property type="entry name" value="Ankyrin repeat-containing domain"/>
    <property type="match status" value="2"/>
</dbReference>
<dbReference type="InterPro" id="IPR011047">
    <property type="entry name" value="Quinoprotein_ADH-like_sf"/>
</dbReference>
<feature type="region of interest" description="Disordered" evidence="15">
    <location>
        <begin position="1933"/>
        <end position="1961"/>
    </location>
</feature>
<evidence type="ECO:0000313" key="20">
    <source>
        <dbReference type="Proteomes" id="UP000015101"/>
    </source>
</evidence>
<dbReference type="Gene3D" id="1.10.510.10">
    <property type="entry name" value="Transferase(Phosphotransferase) domain 1"/>
    <property type="match status" value="1"/>
</dbReference>
<evidence type="ECO:0000256" key="5">
    <source>
        <dbReference type="ARBA" id="ARBA00022614"/>
    </source>
</evidence>
<dbReference type="GO" id="GO:0005737">
    <property type="term" value="C:cytoplasm"/>
    <property type="evidence" value="ECO:0000318"/>
    <property type="project" value="GO_Central"/>
</dbReference>
<dbReference type="Gene3D" id="3.30.70.1390">
    <property type="entry name" value="ROC domain from the Parkinson's disease-associated leucine-rich repeat kinase 2"/>
    <property type="match status" value="1"/>
</dbReference>
<dbReference type="InterPro" id="IPR000719">
    <property type="entry name" value="Prot_kinase_dom"/>
</dbReference>
<dbReference type="PANTHER" id="PTHR48005">
    <property type="entry name" value="LEUCINE RICH REPEAT KINASE 2"/>
    <property type="match status" value="1"/>
</dbReference>
<evidence type="ECO:0000256" key="12">
    <source>
        <dbReference type="ARBA" id="ARBA00048679"/>
    </source>
</evidence>
<dbReference type="InterPro" id="IPR003591">
    <property type="entry name" value="Leu-rich_rpt_typical-subtyp"/>
</dbReference>
<dbReference type="EnsemblMetazoa" id="HelroT190300">
    <property type="protein sequence ID" value="HelroP190300"/>
    <property type="gene ID" value="HelroG190300"/>
</dbReference>
<dbReference type="SUPFAM" id="SSF50998">
    <property type="entry name" value="Quinoprotein alcohol dehydrogenase-like"/>
    <property type="match status" value="1"/>
</dbReference>
<dbReference type="PROSITE" id="PS00108">
    <property type="entry name" value="PROTEIN_KINASE_ST"/>
    <property type="match status" value="1"/>
</dbReference>
<dbReference type="InterPro" id="IPR002110">
    <property type="entry name" value="Ankyrin_rpt"/>
</dbReference>
<evidence type="ECO:0000256" key="11">
    <source>
        <dbReference type="ARBA" id="ARBA00047899"/>
    </source>
</evidence>
<evidence type="ECO:0000256" key="13">
    <source>
        <dbReference type="PROSITE-ProRule" id="PRU00023"/>
    </source>
</evidence>
<dbReference type="InParanoid" id="T1FRV7"/>
<evidence type="ECO:0000256" key="10">
    <source>
        <dbReference type="ARBA" id="ARBA00022840"/>
    </source>
</evidence>
<name>T1FRV7_HELRO</name>
<reference evidence="20" key="1">
    <citation type="submission" date="2012-12" db="EMBL/GenBank/DDBJ databases">
        <authorList>
            <person name="Hellsten U."/>
            <person name="Grimwood J."/>
            <person name="Chapman J.A."/>
            <person name="Shapiro H."/>
            <person name="Aerts A."/>
            <person name="Otillar R.P."/>
            <person name="Terry A.Y."/>
            <person name="Boore J.L."/>
            <person name="Simakov O."/>
            <person name="Marletaz F."/>
            <person name="Cho S.-J."/>
            <person name="Edsinger-Gonzales E."/>
            <person name="Havlak P."/>
            <person name="Kuo D.-H."/>
            <person name="Larsson T."/>
            <person name="Lv J."/>
            <person name="Arendt D."/>
            <person name="Savage R."/>
            <person name="Osoegawa K."/>
            <person name="de Jong P."/>
            <person name="Lindberg D.R."/>
            <person name="Seaver E.C."/>
            <person name="Weisblat D.A."/>
            <person name="Putnam N.H."/>
            <person name="Grigoriev I.V."/>
            <person name="Rokhsar D.S."/>
        </authorList>
    </citation>
    <scope>NUCLEOTIDE SEQUENCE</scope>
</reference>
<dbReference type="FunFam" id="3.30.200.20:FF:000803">
    <property type="entry name" value="Probable serine/threonine-protein kinase roco4"/>
    <property type="match status" value="1"/>
</dbReference>
<evidence type="ECO:0000259" key="16">
    <source>
        <dbReference type="PROSITE" id="PS50011"/>
    </source>
</evidence>
<dbReference type="Gene3D" id="3.30.200.20">
    <property type="entry name" value="Phosphorylase Kinase, domain 1"/>
    <property type="match status" value="1"/>
</dbReference>
<dbReference type="PROSITE" id="PS00107">
    <property type="entry name" value="PROTEIN_KINASE_ATP"/>
    <property type="match status" value="1"/>
</dbReference>
<evidence type="ECO:0000256" key="15">
    <source>
        <dbReference type="SAM" id="MobiDB-lite"/>
    </source>
</evidence>
<evidence type="ECO:0000313" key="19">
    <source>
        <dbReference type="EnsemblMetazoa" id="HelroP190300"/>
    </source>
</evidence>
<keyword evidence="8 14" id="KW-0547">Nucleotide-binding</keyword>
<dbReference type="EMBL" id="KB095905">
    <property type="protein sequence ID" value="ESO09843.1"/>
    <property type="molecule type" value="Genomic_DNA"/>
</dbReference>
<dbReference type="InterPro" id="IPR032171">
    <property type="entry name" value="COR-A"/>
</dbReference>
<evidence type="ECO:0000256" key="9">
    <source>
        <dbReference type="ARBA" id="ARBA00022777"/>
    </source>
</evidence>